<protein>
    <recommendedName>
        <fullName evidence="4">Protein kinase domain-containing protein</fullName>
    </recommendedName>
</protein>
<evidence type="ECO:0000256" key="3">
    <source>
        <dbReference type="ARBA" id="ARBA00022840"/>
    </source>
</evidence>
<gene>
    <name evidence="5" type="ORF">RND71_000622</name>
</gene>
<dbReference type="EMBL" id="JAVYJV010000001">
    <property type="protein sequence ID" value="KAK4378760.1"/>
    <property type="molecule type" value="Genomic_DNA"/>
</dbReference>
<dbReference type="GO" id="GO:0005524">
    <property type="term" value="F:ATP binding"/>
    <property type="evidence" value="ECO:0007669"/>
    <property type="project" value="UniProtKB-KW"/>
</dbReference>
<dbReference type="Proteomes" id="UP001291623">
    <property type="component" value="Unassembled WGS sequence"/>
</dbReference>
<keyword evidence="6" id="KW-1185">Reference proteome</keyword>
<feature type="domain" description="Protein kinase" evidence="4">
    <location>
        <begin position="1"/>
        <end position="110"/>
    </location>
</feature>
<keyword evidence="1" id="KW-0723">Serine/threonine-protein kinase</keyword>
<organism evidence="5 6">
    <name type="scientific">Anisodus tanguticus</name>
    <dbReference type="NCBI Taxonomy" id="243964"/>
    <lineage>
        <taxon>Eukaryota</taxon>
        <taxon>Viridiplantae</taxon>
        <taxon>Streptophyta</taxon>
        <taxon>Embryophyta</taxon>
        <taxon>Tracheophyta</taxon>
        <taxon>Spermatophyta</taxon>
        <taxon>Magnoliopsida</taxon>
        <taxon>eudicotyledons</taxon>
        <taxon>Gunneridae</taxon>
        <taxon>Pentapetalae</taxon>
        <taxon>asterids</taxon>
        <taxon>lamiids</taxon>
        <taxon>Solanales</taxon>
        <taxon>Solanaceae</taxon>
        <taxon>Solanoideae</taxon>
        <taxon>Hyoscyameae</taxon>
        <taxon>Anisodus</taxon>
    </lineage>
</organism>
<evidence type="ECO:0000313" key="5">
    <source>
        <dbReference type="EMBL" id="KAK4378760.1"/>
    </source>
</evidence>
<dbReference type="SUPFAM" id="SSF56112">
    <property type="entry name" value="Protein kinase-like (PK-like)"/>
    <property type="match status" value="1"/>
</dbReference>
<evidence type="ECO:0000313" key="6">
    <source>
        <dbReference type="Proteomes" id="UP001291623"/>
    </source>
</evidence>
<accession>A0AAE1VY08</accession>
<dbReference type="InterPro" id="IPR001245">
    <property type="entry name" value="Ser-Thr/Tyr_kinase_cat_dom"/>
</dbReference>
<dbReference type="InterPro" id="IPR011009">
    <property type="entry name" value="Kinase-like_dom_sf"/>
</dbReference>
<dbReference type="InterPro" id="IPR000719">
    <property type="entry name" value="Prot_kinase_dom"/>
</dbReference>
<keyword evidence="1" id="KW-0808">Transferase</keyword>
<evidence type="ECO:0000256" key="1">
    <source>
        <dbReference type="ARBA" id="ARBA00022527"/>
    </source>
</evidence>
<dbReference type="PANTHER" id="PTHR47989:SF62">
    <property type="entry name" value="OS05G0423500 PROTEIN"/>
    <property type="match status" value="1"/>
</dbReference>
<evidence type="ECO:0000259" key="4">
    <source>
        <dbReference type="PROSITE" id="PS50011"/>
    </source>
</evidence>
<sequence>MQGYLDPEYYMSQQLTEKSDVYSFGVVLLELITARAPVERGKHIVRLVAETIYDSEDNSQLYQLVDPRIGPGSKLEGVDRLSTLAMRCVNESGADRPSMGEAVKEIESILELASLSKYTEEDLTSTSYEDTTQVSLDDFYNDKAFDYSAMSTSAKNLGPFWSWAMKIVFSNCKWGTKDCYSKHR</sequence>
<evidence type="ECO:0000256" key="2">
    <source>
        <dbReference type="ARBA" id="ARBA00022741"/>
    </source>
</evidence>
<dbReference type="PROSITE" id="PS50011">
    <property type="entry name" value="PROTEIN_KINASE_DOM"/>
    <property type="match status" value="1"/>
</dbReference>
<dbReference type="PANTHER" id="PTHR47989">
    <property type="entry name" value="OS01G0750732 PROTEIN"/>
    <property type="match status" value="1"/>
</dbReference>
<proteinExistence type="predicted"/>
<comment type="caution">
    <text evidence="5">The sequence shown here is derived from an EMBL/GenBank/DDBJ whole genome shotgun (WGS) entry which is preliminary data.</text>
</comment>
<keyword evidence="1" id="KW-0418">Kinase</keyword>
<reference evidence="5" key="1">
    <citation type="submission" date="2023-12" db="EMBL/GenBank/DDBJ databases">
        <title>Genome assembly of Anisodus tanguticus.</title>
        <authorList>
            <person name="Wang Y.-J."/>
        </authorList>
    </citation>
    <scope>NUCLEOTIDE SEQUENCE</scope>
    <source>
        <strain evidence="5">KB-2021</strain>
        <tissue evidence="5">Leaf</tissue>
    </source>
</reference>
<dbReference type="Gene3D" id="1.10.510.10">
    <property type="entry name" value="Transferase(Phosphotransferase) domain 1"/>
    <property type="match status" value="1"/>
</dbReference>
<keyword evidence="3" id="KW-0067">ATP-binding</keyword>
<keyword evidence="2" id="KW-0547">Nucleotide-binding</keyword>
<dbReference type="GO" id="GO:0004674">
    <property type="term" value="F:protein serine/threonine kinase activity"/>
    <property type="evidence" value="ECO:0007669"/>
    <property type="project" value="UniProtKB-KW"/>
</dbReference>
<name>A0AAE1VY08_9SOLA</name>
<dbReference type="AlphaFoldDB" id="A0AAE1VY08"/>
<dbReference type="Pfam" id="PF07714">
    <property type="entry name" value="PK_Tyr_Ser-Thr"/>
    <property type="match status" value="1"/>
</dbReference>